<dbReference type="VEuPathDB" id="VectorBase:SSCA004165"/>
<protein>
    <submittedName>
        <fullName evidence="1">Uncharacterized protein</fullName>
    </submittedName>
</protein>
<evidence type="ECO:0000313" key="2">
    <source>
        <dbReference type="Proteomes" id="UP000616769"/>
    </source>
</evidence>
<evidence type="ECO:0000313" key="1">
    <source>
        <dbReference type="EMBL" id="KPM04774.1"/>
    </source>
</evidence>
<dbReference type="EMBL" id="JXLN01009951">
    <property type="protein sequence ID" value="KPM04774.1"/>
    <property type="molecule type" value="Genomic_DNA"/>
</dbReference>
<reference evidence="1 2" key="1">
    <citation type="journal article" date="2015" name="Parasit. Vectors">
        <title>Draft genome of the scabies mite.</title>
        <authorList>
            <person name="Rider S.D.Jr."/>
            <person name="Morgan M.S."/>
            <person name="Arlian L.G."/>
        </authorList>
    </citation>
    <scope>NUCLEOTIDE SEQUENCE [LARGE SCALE GENOMIC DNA]</scope>
    <source>
        <strain evidence="1">Arlian Lab</strain>
    </source>
</reference>
<proteinExistence type="predicted"/>
<gene>
    <name evidence="1" type="ORF">QR98_0032280</name>
</gene>
<dbReference type="AlphaFoldDB" id="A0A132A1G2"/>
<organism evidence="1 2">
    <name type="scientific">Sarcoptes scabiei</name>
    <name type="common">Itch mite</name>
    <name type="synonym">Acarus scabiei</name>
    <dbReference type="NCBI Taxonomy" id="52283"/>
    <lineage>
        <taxon>Eukaryota</taxon>
        <taxon>Metazoa</taxon>
        <taxon>Ecdysozoa</taxon>
        <taxon>Arthropoda</taxon>
        <taxon>Chelicerata</taxon>
        <taxon>Arachnida</taxon>
        <taxon>Acari</taxon>
        <taxon>Acariformes</taxon>
        <taxon>Sarcoptiformes</taxon>
        <taxon>Astigmata</taxon>
        <taxon>Psoroptidia</taxon>
        <taxon>Sarcoptoidea</taxon>
        <taxon>Sarcoptidae</taxon>
        <taxon>Sarcoptinae</taxon>
        <taxon>Sarcoptes</taxon>
    </lineage>
</organism>
<dbReference type="Proteomes" id="UP000616769">
    <property type="component" value="Unassembled WGS sequence"/>
</dbReference>
<accession>A0A132A1G2</accession>
<comment type="caution">
    <text evidence="1">The sequence shown here is derived from an EMBL/GenBank/DDBJ whole genome shotgun (WGS) entry which is preliminary data.</text>
</comment>
<sequence length="71" mass="8292">MAIPPIHINRVRFDQKEEIVVAGHMMDGSWRIRSEIVDRRDENNPIAMFCIQVLDELKHIDQVALILIEIV</sequence>
<name>A0A132A1G2_SARSC</name>